<dbReference type="Proteomes" id="UP000191024">
    <property type="component" value="Chromosome H"/>
</dbReference>
<dbReference type="AlphaFoldDB" id="A0A1G4KI44"/>
<reference evidence="10" key="1">
    <citation type="submission" date="2016-03" db="EMBL/GenBank/DDBJ databases">
        <authorList>
            <person name="Devillers H."/>
        </authorList>
    </citation>
    <scope>NUCLEOTIDE SEQUENCE [LARGE SCALE GENOMIC DNA]</scope>
</reference>
<dbReference type="EC" id="3.5.1.19" evidence="6"/>
<dbReference type="EMBL" id="LT598468">
    <property type="protein sequence ID" value="SCV04139.1"/>
    <property type="molecule type" value="Genomic_DNA"/>
</dbReference>
<evidence type="ECO:0000256" key="1">
    <source>
        <dbReference type="ARBA" id="ARBA00006336"/>
    </source>
</evidence>
<sequence length="213" mass="23594">MGKALIVVDVQNDFLPPSGSLAVPQGDQVVSGIAHLMQDDRWACVVVTQDWHPKTHTSFAVNHQQPDFSEFTYTSPTDSSRTQRGMLWPVHCVQDTPGSELAPTIAATLEELATDHHVVKKGYLADREYYSAFNDIWGLHKTELHSLLDRHGINDVFVVGLALDYCVKNTAISAAQLGYRTTILQDYTRGIANDSKSMASLKQELVQNDVALK</sequence>
<gene>
    <name evidence="9" type="ORF">LAMI_0H13718G</name>
</gene>
<keyword evidence="4" id="KW-0378">Hydrolase</keyword>
<dbReference type="GO" id="GO:0008936">
    <property type="term" value="F:nicotinamidase activity"/>
    <property type="evidence" value="ECO:0007669"/>
    <property type="project" value="UniProtKB-EC"/>
</dbReference>
<keyword evidence="10" id="KW-1185">Reference proteome</keyword>
<feature type="domain" description="Isochorismatase-like" evidence="8">
    <location>
        <begin position="4"/>
        <end position="202"/>
    </location>
</feature>
<evidence type="ECO:0000256" key="2">
    <source>
        <dbReference type="ARBA" id="ARBA00022642"/>
    </source>
</evidence>
<dbReference type="Gene3D" id="3.40.50.850">
    <property type="entry name" value="Isochorismatase-like"/>
    <property type="match status" value="1"/>
</dbReference>
<dbReference type="GO" id="GO:0019363">
    <property type="term" value="P:pyridine nucleotide biosynthetic process"/>
    <property type="evidence" value="ECO:0007669"/>
    <property type="project" value="UniProtKB-KW"/>
</dbReference>
<evidence type="ECO:0000259" key="8">
    <source>
        <dbReference type="Pfam" id="PF00857"/>
    </source>
</evidence>
<protein>
    <recommendedName>
        <fullName evidence="6">nicotinamidase</fullName>
        <ecNumber evidence="6">3.5.1.19</ecNumber>
    </recommendedName>
    <alternativeName>
        <fullName evidence="7">Nicotinamide deamidase</fullName>
    </alternativeName>
</protein>
<dbReference type="GO" id="GO:0046872">
    <property type="term" value="F:metal ion binding"/>
    <property type="evidence" value="ECO:0007669"/>
    <property type="project" value="UniProtKB-KW"/>
</dbReference>
<dbReference type="PANTHER" id="PTHR11080:SF2">
    <property type="entry name" value="LD05707P"/>
    <property type="match status" value="1"/>
</dbReference>
<evidence type="ECO:0000313" key="9">
    <source>
        <dbReference type="EMBL" id="SCV04139.1"/>
    </source>
</evidence>
<keyword evidence="3" id="KW-0479">Metal-binding</keyword>
<dbReference type="InterPro" id="IPR036380">
    <property type="entry name" value="Isochorismatase-like_sf"/>
</dbReference>
<evidence type="ECO:0000256" key="6">
    <source>
        <dbReference type="ARBA" id="ARBA00039017"/>
    </source>
</evidence>
<comment type="similarity">
    <text evidence="1">Belongs to the isochorismatase family.</text>
</comment>
<dbReference type="Pfam" id="PF00857">
    <property type="entry name" value="Isochorismatase"/>
    <property type="match status" value="1"/>
</dbReference>
<keyword evidence="2" id="KW-0662">Pyridine nucleotide biosynthesis</keyword>
<evidence type="ECO:0000256" key="3">
    <source>
        <dbReference type="ARBA" id="ARBA00022723"/>
    </source>
</evidence>
<dbReference type="InterPro" id="IPR052347">
    <property type="entry name" value="Isochorismatase_Nicotinamidase"/>
</dbReference>
<evidence type="ECO:0000313" key="10">
    <source>
        <dbReference type="Proteomes" id="UP000191024"/>
    </source>
</evidence>
<dbReference type="SUPFAM" id="SSF52499">
    <property type="entry name" value="Isochorismatase-like hydrolases"/>
    <property type="match status" value="1"/>
</dbReference>
<evidence type="ECO:0000256" key="4">
    <source>
        <dbReference type="ARBA" id="ARBA00022801"/>
    </source>
</evidence>
<name>A0A1G4KI44_9SACH</name>
<comment type="pathway">
    <text evidence="5">Cofactor biosynthesis; nicotinate biosynthesis; nicotinate from nicotinamide: step 1/1.</text>
</comment>
<dbReference type="InterPro" id="IPR000868">
    <property type="entry name" value="Isochorismatase-like_dom"/>
</dbReference>
<dbReference type="STRING" id="1230905.A0A1G4KI44"/>
<organism evidence="9 10">
    <name type="scientific">Lachancea mirantina</name>
    <dbReference type="NCBI Taxonomy" id="1230905"/>
    <lineage>
        <taxon>Eukaryota</taxon>
        <taxon>Fungi</taxon>
        <taxon>Dikarya</taxon>
        <taxon>Ascomycota</taxon>
        <taxon>Saccharomycotina</taxon>
        <taxon>Saccharomycetes</taxon>
        <taxon>Saccharomycetales</taxon>
        <taxon>Saccharomycetaceae</taxon>
        <taxon>Lachancea</taxon>
    </lineage>
</organism>
<proteinExistence type="inferred from homology"/>
<dbReference type="OrthoDB" id="3341310at2759"/>
<evidence type="ECO:0000256" key="7">
    <source>
        <dbReference type="ARBA" id="ARBA00043224"/>
    </source>
</evidence>
<dbReference type="PANTHER" id="PTHR11080">
    <property type="entry name" value="PYRAZINAMIDASE/NICOTINAMIDASE"/>
    <property type="match status" value="1"/>
</dbReference>
<evidence type="ECO:0000256" key="5">
    <source>
        <dbReference type="ARBA" id="ARBA00037900"/>
    </source>
</evidence>
<accession>A0A1G4KI44</accession>